<dbReference type="GO" id="GO:0005743">
    <property type="term" value="C:mitochondrial inner membrane"/>
    <property type="evidence" value="ECO:0007669"/>
    <property type="project" value="UniProtKB-SubCell"/>
</dbReference>
<dbReference type="Ensembl" id="ENSECAT00000137892.1">
    <property type="protein sequence ID" value="ENSECAP00000068432.1"/>
    <property type="gene ID" value="ENSECAG00000048275.1"/>
</dbReference>
<comment type="similarity">
    <text evidence="3">Belongs to the complex I NDUFB5 subunit family.</text>
</comment>
<comment type="subunit">
    <text evidence="4">Complex I is composed of 45 different subunits.</text>
</comment>
<name>A0A9L0S0J7_HORSE</name>
<evidence type="ECO:0000256" key="14">
    <source>
        <dbReference type="ARBA" id="ARBA00023136"/>
    </source>
</evidence>
<reference evidence="18" key="2">
    <citation type="submission" date="2025-08" db="UniProtKB">
        <authorList>
            <consortium name="Ensembl"/>
        </authorList>
    </citation>
    <scope>IDENTIFICATION</scope>
    <source>
        <strain evidence="18">Thoroughbred</strain>
    </source>
</reference>
<evidence type="ECO:0000256" key="6">
    <source>
        <dbReference type="ARBA" id="ARBA00022448"/>
    </source>
</evidence>
<evidence type="ECO:0000256" key="5">
    <source>
        <dbReference type="ARBA" id="ARBA00015175"/>
    </source>
</evidence>
<keyword evidence="17" id="KW-0732">Signal</keyword>
<feature type="chain" id="PRO_5040385607" description="NADH dehydrogenase [ubiquinone] 1 beta subcomplex subunit 5, mitochondrial" evidence="17">
    <location>
        <begin position="22"/>
        <end position="143"/>
    </location>
</feature>
<keyword evidence="13" id="KW-0496">Mitochondrion</keyword>
<keyword evidence="11" id="KW-0249">Electron transport</keyword>
<feature type="signal peptide" evidence="17">
    <location>
        <begin position="1"/>
        <end position="21"/>
    </location>
</feature>
<evidence type="ECO:0000256" key="7">
    <source>
        <dbReference type="ARBA" id="ARBA00022660"/>
    </source>
</evidence>
<keyword evidence="10" id="KW-0809">Transit peptide</keyword>
<keyword evidence="14" id="KW-0472">Membrane</keyword>
<keyword evidence="9" id="KW-0999">Mitochondrion inner membrane</keyword>
<keyword evidence="7" id="KW-0679">Respiratory chain</keyword>
<evidence type="ECO:0000256" key="1">
    <source>
        <dbReference type="ARBA" id="ARBA00003195"/>
    </source>
</evidence>
<protein>
    <recommendedName>
        <fullName evidence="5">NADH dehydrogenase [ubiquinone] 1 beta subcomplex subunit 5, mitochondrial</fullName>
    </recommendedName>
    <alternativeName>
        <fullName evidence="16">Complex I-SGDH</fullName>
    </alternativeName>
    <alternativeName>
        <fullName evidence="15">NADH-ubiquinone oxidoreductase SGDH subunit</fullName>
    </alternativeName>
</protein>
<evidence type="ECO:0000256" key="12">
    <source>
        <dbReference type="ARBA" id="ARBA00022989"/>
    </source>
</evidence>
<reference evidence="18 19" key="1">
    <citation type="journal article" date="2009" name="Science">
        <title>Genome sequence, comparative analysis, and population genetics of the domestic horse.</title>
        <authorList>
            <consortium name="Broad Institute Genome Sequencing Platform"/>
            <consortium name="Broad Institute Whole Genome Assembly Team"/>
            <person name="Wade C.M."/>
            <person name="Giulotto E."/>
            <person name="Sigurdsson S."/>
            <person name="Zoli M."/>
            <person name="Gnerre S."/>
            <person name="Imsland F."/>
            <person name="Lear T.L."/>
            <person name="Adelson D.L."/>
            <person name="Bailey E."/>
            <person name="Bellone R.R."/>
            <person name="Bloecker H."/>
            <person name="Distl O."/>
            <person name="Edgar R.C."/>
            <person name="Garber M."/>
            <person name="Leeb T."/>
            <person name="Mauceli E."/>
            <person name="MacLeod J.N."/>
            <person name="Penedo M.C.T."/>
            <person name="Raison J.M."/>
            <person name="Sharpe T."/>
            <person name="Vogel J."/>
            <person name="Andersson L."/>
            <person name="Antczak D.F."/>
            <person name="Biagi T."/>
            <person name="Binns M.M."/>
            <person name="Chowdhary B.P."/>
            <person name="Coleman S.J."/>
            <person name="Della Valle G."/>
            <person name="Fryc S."/>
            <person name="Guerin G."/>
            <person name="Hasegawa T."/>
            <person name="Hill E.W."/>
            <person name="Jurka J."/>
            <person name="Kiialainen A."/>
            <person name="Lindgren G."/>
            <person name="Liu J."/>
            <person name="Magnani E."/>
            <person name="Mickelson J.R."/>
            <person name="Murray J."/>
            <person name="Nergadze S.G."/>
            <person name="Onofrio R."/>
            <person name="Pedroni S."/>
            <person name="Piras M.F."/>
            <person name="Raudsepp T."/>
            <person name="Rocchi M."/>
            <person name="Roeed K.H."/>
            <person name="Ryder O.A."/>
            <person name="Searle S."/>
            <person name="Skow L."/>
            <person name="Swinburne J.E."/>
            <person name="Syvaenen A.C."/>
            <person name="Tozaki T."/>
            <person name="Valberg S.J."/>
            <person name="Vaudin M."/>
            <person name="White J.R."/>
            <person name="Zody M.C."/>
            <person name="Lander E.S."/>
            <person name="Lindblad-Toh K."/>
        </authorList>
    </citation>
    <scope>NUCLEOTIDE SEQUENCE [LARGE SCALE GENOMIC DNA]</scope>
    <source>
        <strain evidence="18 19">Thoroughbred</strain>
    </source>
</reference>
<evidence type="ECO:0000313" key="19">
    <source>
        <dbReference type="Proteomes" id="UP000002281"/>
    </source>
</evidence>
<evidence type="ECO:0000256" key="17">
    <source>
        <dbReference type="SAM" id="SignalP"/>
    </source>
</evidence>
<comment type="function">
    <text evidence="1">Accessory subunit of the mitochondrial membrane respiratory chain NADH dehydrogenase (Complex I), that is believed not to be involved in catalysis. Complex I functions in the transfer of electrons from NADH to the respiratory chain. The immediate electron acceptor for the enzyme is believed to be ubiquinone.</text>
</comment>
<dbReference type="AlphaFoldDB" id="A0A9L0S0J7"/>
<accession>A0A9L0S0J7</accession>
<keyword evidence="12" id="KW-1133">Transmembrane helix</keyword>
<evidence type="ECO:0000256" key="8">
    <source>
        <dbReference type="ARBA" id="ARBA00022692"/>
    </source>
</evidence>
<comment type="subcellular location">
    <subcellularLocation>
        <location evidence="2">Mitochondrion inner membrane</location>
        <topology evidence="2">Single-pass membrane protein</topology>
        <orientation evidence="2">Matrix side</orientation>
    </subcellularLocation>
</comment>
<evidence type="ECO:0000256" key="10">
    <source>
        <dbReference type="ARBA" id="ARBA00022946"/>
    </source>
</evidence>
<sequence>MSTAMSLLRWALVTAVASVSGRLGTCLGFGGFLTCGFPKTVTPLTEIPEGYILDHCEYFKHPISRSLLNYFDGPQMNYEKTLAILQIEAEKAELWLKELEVPKIHVLIDHFHKQLLTANSLFLQIQSIFFLGENKLIFCILKT</sequence>
<evidence type="ECO:0000256" key="4">
    <source>
        <dbReference type="ARBA" id="ARBA00011533"/>
    </source>
</evidence>
<evidence type="ECO:0000256" key="9">
    <source>
        <dbReference type="ARBA" id="ARBA00022792"/>
    </source>
</evidence>
<organism evidence="18 19">
    <name type="scientific">Equus caballus</name>
    <name type="common">Horse</name>
    <dbReference type="NCBI Taxonomy" id="9796"/>
    <lineage>
        <taxon>Eukaryota</taxon>
        <taxon>Metazoa</taxon>
        <taxon>Chordata</taxon>
        <taxon>Craniata</taxon>
        <taxon>Vertebrata</taxon>
        <taxon>Euteleostomi</taxon>
        <taxon>Mammalia</taxon>
        <taxon>Eutheria</taxon>
        <taxon>Laurasiatheria</taxon>
        <taxon>Perissodactyla</taxon>
        <taxon>Equidae</taxon>
        <taxon>Equus</taxon>
    </lineage>
</organism>
<dbReference type="PANTHER" id="PTHR13178">
    <property type="entry name" value="NADH-UBIQUINONE OXIDOREDUCTASE SGDH SUBUNIT"/>
    <property type="match status" value="1"/>
</dbReference>
<keyword evidence="8" id="KW-0812">Transmembrane</keyword>
<evidence type="ECO:0000256" key="15">
    <source>
        <dbReference type="ARBA" id="ARBA00032395"/>
    </source>
</evidence>
<evidence type="ECO:0000256" key="13">
    <source>
        <dbReference type="ARBA" id="ARBA00023128"/>
    </source>
</evidence>
<evidence type="ECO:0000256" key="11">
    <source>
        <dbReference type="ARBA" id="ARBA00022982"/>
    </source>
</evidence>
<keyword evidence="6" id="KW-0813">Transport</keyword>
<keyword evidence="19" id="KW-1185">Reference proteome</keyword>
<dbReference type="Pfam" id="PF09781">
    <property type="entry name" value="NDUF_B5"/>
    <property type="match status" value="1"/>
</dbReference>
<dbReference type="InterPro" id="IPR019173">
    <property type="entry name" value="NADH_UbQ_OxRdtase_B5_su"/>
</dbReference>
<evidence type="ECO:0000256" key="3">
    <source>
        <dbReference type="ARBA" id="ARBA00007152"/>
    </source>
</evidence>
<dbReference type="Proteomes" id="UP000002281">
    <property type="component" value="Chromosome 24"/>
</dbReference>
<evidence type="ECO:0000256" key="2">
    <source>
        <dbReference type="ARBA" id="ARBA00004298"/>
    </source>
</evidence>
<evidence type="ECO:0000256" key="16">
    <source>
        <dbReference type="ARBA" id="ARBA00032550"/>
    </source>
</evidence>
<dbReference type="PANTHER" id="PTHR13178:SF0">
    <property type="entry name" value="NADH DEHYDROGENASE [UBIQUINONE] 1 BETA SUBCOMPLEX SUBUNIT 5, MITOCHONDRIAL"/>
    <property type="match status" value="1"/>
</dbReference>
<reference evidence="18" key="3">
    <citation type="submission" date="2025-09" db="UniProtKB">
        <authorList>
            <consortium name="Ensembl"/>
        </authorList>
    </citation>
    <scope>IDENTIFICATION</scope>
    <source>
        <strain evidence="18">Thoroughbred</strain>
    </source>
</reference>
<proteinExistence type="inferred from homology"/>
<evidence type="ECO:0000313" key="18">
    <source>
        <dbReference type="Ensembl" id="ENSECAP00000068432.1"/>
    </source>
</evidence>